<proteinExistence type="predicted"/>
<evidence type="ECO:0000313" key="3">
    <source>
        <dbReference type="Proteomes" id="UP001141961"/>
    </source>
</evidence>
<dbReference type="Pfam" id="PF03466">
    <property type="entry name" value="LysR_substrate"/>
    <property type="match status" value="1"/>
</dbReference>
<protein>
    <submittedName>
        <fullName evidence="2">LysR substrate-binding domain-containing protein</fullName>
    </submittedName>
</protein>
<dbReference type="SUPFAM" id="SSF53850">
    <property type="entry name" value="Periplasmic binding protein-like II"/>
    <property type="match status" value="1"/>
</dbReference>
<evidence type="ECO:0000313" key="2">
    <source>
        <dbReference type="EMBL" id="MDB6247303.1"/>
    </source>
</evidence>
<gene>
    <name evidence="2" type="ORF">ODV14_08270</name>
</gene>
<comment type="caution">
    <text evidence="2">The sequence shown here is derived from an EMBL/GenBank/DDBJ whole genome shotgun (WGS) entry which is preliminary data.</text>
</comment>
<feature type="domain" description="LysR substrate-binding" evidence="1">
    <location>
        <begin position="5"/>
        <end position="62"/>
    </location>
</feature>
<accession>A0AAW6BBH7</accession>
<dbReference type="RefSeq" id="WP_233995592.1">
    <property type="nucleotide sequence ID" value="NZ_JAOTHD010000027.1"/>
</dbReference>
<evidence type="ECO:0000259" key="1">
    <source>
        <dbReference type="Pfam" id="PF03466"/>
    </source>
</evidence>
<dbReference type="AlphaFoldDB" id="A0AAW6BBH7"/>
<organism evidence="2 3">
    <name type="scientific">Lactobacillus amylovorus</name>
    <dbReference type="NCBI Taxonomy" id="1604"/>
    <lineage>
        <taxon>Bacteria</taxon>
        <taxon>Bacillati</taxon>
        <taxon>Bacillota</taxon>
        <taxon>Bacilli</taxon>
        <taxon>Lactobacillales</taxon>
        <taxon>Lactobacillaceae</taxon>
        <taxon>Lactobacillus</taxon>
    </lineage>
</organism>
<dbReference type="Proteomes" id="UP001141961">
    <property type="component" value="Unassembled WGS sequence"/>
</dbReference>
<dbReference type="EMBL" id="JAOTHD010000027">
    <property type="protein sequence ID" value="MDB6247303.1"/>
    <property type="molecule type" value="Genomic_DNA"/>
</dbReference>
<reference evidence="2" key="1">
    <citation type="journal article" date="2022" name="Microorganisms">
        <title>Antibiotic Susceptibility, Resistance Gene Determinants and Corresponding Genomic Regions in Lactobacillus amylovorus Isolates Derived from Wild Boars and Domestic Pigs.</title>
        <authorList>
            <person name="Moravkova M."/>
            <person name="Kostovova I."/>
            <person name="Kavanova K."/>
            <person name="Pechar R."/>
            <person name="Stanek S."/>
            <person name="Brychta A."/>
            <person name="Zeman M."/>
            <person name="Kubasova T."/>
        </authorList>
    </citation>
    <scope>NUCLEOTIDE SEQUENCE</scope>
    <source>
        <strain evidence="2">M597B</strain>
    </source>
</reference>
<sequence>MNNNHYQSKLLRTNSVKLIVSKQYPLARFDSIDFSNLKDQKFITMNHGFIHRVLFDRYCQVAQTLHPLLMKRTILVFFSNLLKKI</sequence>
<name>A0AAW6BBH7_LACAM</name>
<dbReference type="Gene3D" id="3.40.190.290">
    <property type="match status" value="1"/>
</dbReference>
<reference evidence="2" key="2">
    <citation type="submission" date="2022-10" db="EMBL/GenBank/DDBJ databases">
        <authorList>
            <person name="Kostovova I."/>
            <person name="Moravkova M."/>
            <person name="Pechar R."/>
        </authorList>
    </citation>
    <scope>NUCLEOTIDE SEQUENCE</scope>
    <source>
        <strain evidence="2">M597B</strain>
    </source>
</reference>
<dbReference type="InterPro" id="IPR005119">
    <property type="entry name" value="LysR_subst-bd"/>
</dbReference>